<feature type="transmembrane region" description="Helical" evidence="6">
    <location>
        <begin position="33"/>
        <end position="58"/>
    </location>
</feature>
<evidence type="ECO:0000256" key="5">
    <source>
        <dbReference type="ARBA" id="ARBA00023136"/>
    </source>
</evidence>
<feature type="transmembrane region" description="Helical" evidence="6">
    <location>
        <begin position="98"/>
        <end position="121"/>
    </location>
</feature>
<proteinExistence type="predicted"/>
<keyword evidence="5 6" id="KW-0472">Membrane</keyword>
<evidence type="ECO:0000256" key="3">
    <source>
        <dbReference type="ARBA" id="ARBA00022692"/>
    </source>
</evidence>
<keyword evidence="4 6" id="KW-1133">Transmembrane helix</keyword>
<dbReference type="eggNOG" id="COG1079">
    <property type="taxonomic scope" value="Bacteria"/>
</dbReference>
<evidence type="ECO:0000256" key="4">
    <source>
        <dbReference type="ARBA" id="ARBA00022989"/>
    </source>
</evidence>
<dbReference type="InterPro" id="IPR001851">
    <property type="entry name" value="ABC_transp_permease"/>
</dbReference>
<evidence type="ECO:0000256" key="1">
    <source>
        <dbReference type="ARBA" id="ARBA00004651"/>
    </source>
</evidence>
<accession>A0A017SXI4</accession>
<keyword evidence="8" id="KW-1185">Reference proteome</keyword>
<dbReference type="STRING" id="1192034.CAP_8305"/>
<evidence type="ECO:0000256" key="2">
    <source>
        <dbReference type="ARBA" id="ARBA00022475"/>
    </source>
</evidence>
<dbReference type="AlphaFoldDB" id="A0A017SXI4"/>
<dbReference type="InterPro" id="IPR006311">
    <property type="entry name" value="TAT_signal"/>
</dbReference>
<dbReference type="PANTHER" id="PTHR43370:SF1">
    <property type="entry name" value="GUANOSINE ABC TRANSPORTER PERMEASE PROTEIN NUPQ"/>
    <property type="match status" value="1"/>
</dbReference>
<sequence length="356" mass="36860">MGSRRLAFVTLIVAVLVGAAALAGAPRVAAADVVVSMIATTLAVATPLTLGALSGVMCERAGVVNLGIEGMMLSSAFFGWAGALYASAAWGLPPGASLAFGVAMAIVSGGLLGLAHAALSVTFRVDQIIGGTVINLLAVGLTGFLNRQLFFERTGPFGGVVPRSPGVLPRLHLPGLADLPVVGRIFEQQPITLTAILLVVVAHLALFRTRWGLRVRAVGEHPRAAATVGIDVRRLRYESVILGGCLAGLGGAYFTLESVPSFEPLMTNGRGFIALAAMIFGNWTPTGAFAAALVFGAAQALQINLQLFRDQIPPSWSFLQHSSIVGLLPYLLTMLILTGVIGKTTPPAADGKPYDG</sequence>
<dbReference type="OrthoDB" id="9809785at2"/>
<dbReference type="PROSITE" id="PS51318">
    <property type="entry name" value="TAT"/>
    <property type="match status" value="1"/>
</dbReference>
<feature type="transmembrane region" description="Helical" evidence="6">
    <location>
        <begin position="271"/>
        <end position="297"/>
    </location>
</feature>
<organism evidence="7 8">
    <name type="scientific">Chondromyces apiculatus DSM 436</name>
    <dbReference type="NCBI Taxonomy" id="1192034"/>
    <lineage>
        <taxon>Bacteria</taxon>
        <taxon>Pseudomonadati</taxon>
        <taxon>Myxococcota</taxon>
        <taxon>Polyangia</taxon>
        <taxon>Polyangiales</taxon>
        <taxon>Polyangiaceae</taxon>
        <taxon>Chondromyces</taxon>
    </lineage>
</organism>
<evidence type="ECO:0000256" key="6">
    <source>
        <dbReference type="SAM" id="Phobius"/>
    </source>
</evidence>
<feature type="transmembrane region" description="Helical" evidence="6">
    <location>
        <begin position="70"/>
        <end position="92"/>
    </location>
</feature>
<dbReference type="PANTHER" id="PTHR43370">
    <property type="entry name" value="SUGAR ABC TRANSPORTER INTEGRAL MEMBRANE PROTEIN-RELATED"/>
    <property type="match status" value="1"/>
</dbReference>
<dbReference type="Proteomes" id="UP000019678">
    <property type="component" value="Unassembled WGS sequence"/>
</dbReference>
<dbReference type="GO" id="GO:0005886">
    <property type="term" value="C:plasma membrane"/>
    <property type="evidence" value="ECO:0007669"/>
    <property type="project" value="UniProtKB-SubCell"/>
</dbReference>
<comment type="subcellular location">
    <subcellularLocation>
        <location evidence="1">Cell membrane</location>
        <topology evidence="1">Multi-pass membrane protein</topology>
    </subcellularLocation>
</comment>
<dbReference type="CDD" id="cd06580">
    <property type="entry name" value="TM_PBP1_transp_TpRbsC_like"/>
    <property type="match status" value="1"/>
</dbReference>
<dbReference type="RefSeq" id="WP_044249352.1">
    <property type="nucleotide sequence ID" value="NZ_ASRX01000081.1"/>
</dbReference>
<dbReference type="Pfam" id="PF02653">
    <property type="entry name" value="BPD_transp_2"/>
    <property type="match status" value="1"/>
</dbReference>
<evidence type="ECO:0008006" key="9">
    <source>
        <dbReference type="Google" id="ProtNLM"/>
    </source>
</evidence>
<dbReference type="EMBL" id="ASRX01000081">
    <property type="protein sequence ID" value="EYF01472.1"/>
    <property type="molecule type" value="Genomic_DNA"/>
</dbReference>
<dbReference type="GO" id="GO:0022857">
    <property type="term" value="F:transmembrane transporter activity"/>
    <property type="evidence" value="ECO:0007669"/>
    <property type="project" value="InterPro"/>
</dbReference>
<reference evidence="7 8" key="1">
    <citation type="submission" date="2013-05" db="EMBL/GenBank/DDBJ databases">
        <title>Genome assembly of Chondromyces apiculatus DSM 436.</title>
        <authorList>
            <person name="Sharma G."/>
            <person name="Khatri I."/>
            <person name="Kaur C."/>
            <person name="Mayilraj S."/>
            <person name="Subramanian S."/>
        </authorList>
    </citation>
    <scope>NUCLEOTIDE SEQUENCE [LARGE SCALE GENOMIC DNA]</scope>
    <source>
        <strain evidence="7 8">DSM 436</strain>
    </source>
</reference>
<feature type="transmembrane region" description="Helical" evidence="6">
    <location>
        <begin position="239"/>
        <end position="256"/>
    </location>
</feature>
<protein>
    <recommendedName>
        <fullName evidence="9">ABC transporter permease</fullName>
    </recommendedName>
</protein>
<keyword evidence="3 6" id="KW-0812">Transmembrane</keyword>
<gene>
    <name evidence="7" type="ORF">CAP_8305</name>
</gene>
<feature type="transmembrane region" description="Helical" evidence="6">
    <location>
        <begin position="190"/>
        <end position="207"/>
    </location>
</feature>
<keyword evidence="2" id="KW-1003">Cell membrane</keyword>
<comment type="caution">
    <text evidence="7">The sequence shown here is derived from an EMBL/GenBank/DDBJ whole genome shotgun (WGS) entry which is preliminary data.</text>
</comment>
<evidence type="ECO:0000313" key="8">
    <source>
        <dbReference type="Proteomes" id="UP000019678"/>
    </source>
</evidence>
<feature type="transmembrane region" description="Helical" evidence="6">
    <location>
        <begin position="128"/>
        <end position="145"/>
    </location>
</feature>
<name>A0A017SXI4_9BACT</name>
<feature type="transmembrane region" description="Helical" evidence="6">
    <location>
        <begin position="318"/>
        <end position="341"/>
    </location>
</feature>
<evidence type="ECO:0000313" key="7">
    <source>
        <dbReference type="EMBL" id="EYF01472.1"/>
    </source>
</evidence>